<dbReference type="GO" id="GO:0003677">
    <property type="term" value="F:DNA binding"/>
    <property type="evidence" value="ECO:0007669"/>
    <property type="project" value="UniProtKB-KW"/>
</dbReference>
<evidence type="ECO:0000256" key="5">
    <source>
        <dbReference type="ARBA" id="ARBA00023163"/>
    </source>
</evidence>
<feature type="region of interest" description="Disordered" evidence="7">
    <location>
        <begin position="331"/>
        <end position="351"/>
    </location>
</feature>
<dbReference type="EnsemblMetazoa" id="AGAP029484-RB">
    <property type="protein sequence ID" value="AGAP029484-PB"/>
    <property type="gene ID" value="AGAP029484"/>
</dbReference>
<reference evidence="9 10" key="2">
    <citation type="journal article" date="2004" name="Trends Parasitol.">
        <title>The Anopheles gambiae genome: an update.</title>
        <authorList>
            <person name="Mongin E."/>
            <person name="Louis C."/>
            <person name="Holt R.A."/>
            <person name="Birney E."/>
            <person name="Collins F.H."/>
        </authorList>
    </citation>
    <scope>NUCLEOTIDE SEQUENCE [LARGE SCALE GENOMIC DNA]</scope>
    <source>
        <strain evidence="9 10">PEST</strain>
    </source>
</reference>
<evidence type="ECO:0000313" key="9">
    <source>
        <dbReference type="EnsemblMetazoa" id="AGAP029484-PB"/>
    </source>
</evidence>
<comment type="function">
    <text evidence="6">Involved in transvection phenomena (= synapsis-dependent gene expression), where the synaptic pairing of chromosomes carrying genes with which zeste interacts influences the expression of these genes. Zeste binds to DNA and stimulates transcription from a nearby promoter.</text>
</comment>
<keyword evidence="4" id="KW-0238">DNA-binding</keyword>
<keyword evidence="5" id="KW-0804">Transcription</keyword>
<dbReference type="VEuPathDB" id="VectorBase:AGAP029484"/>
<reference evidence="9" key="3">
    <citation type="submission" date="2020-05" db="UniProtKB">
        <authorList>
            <consortium name="EnsemblMetazoa"/>
        </authorList>
    </citation>
    <scope>IDENTIFICATION</scope>
    <source>
        <strain evidence="9">PEST</strain>
    </source>
</reference>
<keyword evidence="3" id="KW-0805">Transcription regulation</keyword>
<feature type="compositionally biased region" description="Polar residues" evidence="7">
    <location>
        <begin position="331"/>
        <end position="340"/>
    </location>
</feature>
<proteinExistence type="predicted"/>
<dbReference type="Pfam" id="PF13873">
    <property type="entry name" value="Myb_DNA-bind_5"/>
    <property type="match status" value="1"/>
</dbReference>
<keyword evidence="10" id="KW-1185">Reference proteome</keyword>
<dbReference type="Proteomes" id="UP000007062">
    <property type="component" value="Chromosome 2L"/>
</dbReference>
<feature type="region of interest" description="Disordered" evidence="7">
    <location>
        <begin position="101"/>
        <end position="123"/>
    </location>
</feature>
<evidence type="ECO:0000256" key="1">
    <source>
        <dbReference type="ARBA" id="ARBA00011764"/>
    </source>
</evidence>
<accession>A0A453YZL0</accession>
<protein>
    <recommendedName>
        <fullName evidence="2">Regulatory protein zeste</fullName>
    </recommendedName>
</protein>
<sequence length="429" mass="48146">MEKIRTKRAADSEHGKAYPVGVKIVIKEEPLDDDILHGHTQVLREECMVESQTGDGTSDNSDVQDPLLNLAPQTDVKMENLGALGNGIGVAEEIANVAGSSATKRKHSDANELQDDIGTAKTNPHENGCNICPSRELWDARTTKVQYKKMIDIMETAPDIARALFRGSQTQFWEELTTQLNALGPPVKTVGTWKRVWFDYKCAVKKKLLDNKNALAATGYGRRFGTKTLNELEERVATISNLRSIVVGNGRPRYEIDRQIKDNQLICNMIAGNKNITSEDSSEYEKDDDSLPTSLITSRKRKYTDIVVGHSLTQYEIGRQAKDTQRISNVEAENSNITSEDNSEHEKDGTPAVHISRPTRLKRGRKRKNTEAVLQQNKEMLVMMKRFVEIQEKSFKLQEKTNDLLAECTKQLTVCNNLLAKQTNMSTNP</sequence>
<reference evidence="9 10" key="1">
    <citation type="journal article" date="2002" name="Science">
        <title>The genome sequence of the malaria mosquito Anopheles gambiae.</title>
        <authorList>
            <person name="Holt R.A."/>
            <person name="Subramanian G.M."/>
            <person name="Halpern A."/>
            <person name="Sutton G.G."/>
            <person name="Charlab R."/>
            <person name="Nusskern D.R."/>
            <person name="Wincker P."/>
            <person name="Clark A.G."/>
            <person name="Ribeiro J.M."/>
            <person name="Wides R."/>
            <person name="Salzberg S.L."/>
            <person name="Loftus B."/>
            <person name="Yandell M."/>
            <person name="Majoros W.H."/>
            <person name="Rusch D.B."/>
            <person name="Lai Z."/>
            <person name="Kraft C.L."/>
            <person name="Abril J.F."/>
            <person name="Anthouard V."/>
            <person name="Arensburger P."/>
            <person name="Atkinson P.W."/>
            <person name="Baden H."/>
            <person name="de Berardinis V."/>
            <person name="Baldwin D."/>
            <person name="Benes V."/>
            <person name="Biedler J."/>
            <person name="Blass C."/>
            <person name="Bolanos R."/>
            <person name="Boscus D."/>
            <person name="Barnstead M."/>
            <person name="Cai S."/>
            <person name="Center A."/>
            <person name="Chaturverdi K."/>
            <person name="Christophides G.K."/>
            <person name="Chrystal M.A."/>
            <person name="Clamp M."/>
            <person name="Cravchik A."/>
            <person name="Curwen V."/>
            <person name="Dana A."/>
            <person name="Delcher A."/>
            <person name="Dew I."/>
            <person name="Evans C.A."/>
            <person name="Flanigan M."/>
            <person name="Grundschober-Freimoser A."/>
            <person name="Friedli L."/>
            <person name="Gu Z."/>
            <person name="Guan P."/>
            <person name="Guigo R."/>
            <person name="Hillenmeyer M.E."/>
            <person name="Hladun S.L."/>
            <person name="Hogan J.R."/>
            <person name="Hong Y.S."/>
            <person name="Hoover J."/>
            <person name="Jaillon O."/>
            <person name="Ke Z."/>
            <person name="Kodira C."/>
            <person name="Kokoza E."/>
            <person name="Koutsos A."/>
            <person name="Letunic I."/>
            <person name="Levitsky A."/>
            <person name="Liang Y."/>
            <person name="Lin J.J."/>
            <person name="Lobo N.F."/>
            <person name="Lopez J.R."/>
            <person name="Malek J.A."/>
            <person name="McIntosh T.C."/>
            <person name="Meister S."/>
            <person name="Miller J."/>
            <person name="Mobarry C."/>
            <person name="Mongin E."/>
            <person name="Murphy S.D."/>
            <person name="O'Brochta D.A."/>
            <person name="Pfannkoch C."/>
            <person name="Qi R."/>
            <person name="Regier M.A."/>
            <person name="Remington K."/>
            <person name="Shao H."/>
            <person name="Sharakhova M.V."/>
            <person name="Sitter C.D."/>
            <person name="Shetty J."/>
            <person name="Smith T.J."/>
            <person name="Strong R."/>
            <person name="Sun J."/>
            <person name="Thomasova D."/>
            <person name="Ton L.Q."/>
            <person name="Topalis P."/>
            <person name="Tu Z."/>
            <person name="Unger M.F."/>
            <person name="Walenz B."/>
            <person name="Wang A."/>
            <person name="Wang J."/>
            <person name="Wang M."/>
            <person name="Wang X."/>
            <person name="Woodford K.J."/>
            <person name="Wortman J.R."/>
            <person name="Wu M."/>
            <person name="Yao A."/>
            <person name="Zdobnov E.M."/>
            <person name="Zhang H."/>
            <person name="Zhao Q."/>
            <person name="Zhao S."/>
            <person name="Zhu S.C."/>
            <person name="Zhimulev I."/>
            <person name="Coluzzi M."/>
            <person name="della Torre A."/>
            <person name="Roth C.W."/>
            <person name="Louis C."/>
            <person name="Kalush F."/>
            <person name="Mural R.J."/>
            <person name="Myers E.W."/>
            <person name="Adams M.D."/>
            <person name="Smith H.O."/>
            <person name="Broder S."/>
            <person name="Gardner M.J."/>
            <person name="Fraser C.M."/>
            <person name="Birney E."/>
            <person name="Bork P."/>
            <person name="Brey P.T."/>
            <person name="Venter J.C."/>
            <person name="Weissenbach J."/>
            <person name="Kafatos F.C."/>
            <person name="Collins F.H."/>
            <person name="Hoffman S.L."/>
        </authorList>
    </citation>
    <scope>NUCLEOTIDE SEQUENCE [LARGE SCALE GENOMIC DNA]</scope>
    <source>
        <strain evidence="9 10">PEST</strain>
    </source>
</reference>
<name>A0A453YZL0_ANOGA</name>
<comment type="subunit">
    <text evidence="1">Self-associates forming complexes of several hundred monomers.</text>
</comment>
<dbReference type="AlphaFoldDB" id="A0A453YZL0"/>
<evidence type="ECO:0000256" key="4">
    <source>
        <dbReference type="ARBA" id="ARBA00023125"/>
    </source>
</evidence>
<evidence type="ECO:0000259" key="8">
    <source>
        <dbReference type="Pfam" id="PF13873"/>
    </source>
</evidence>
<evidence type="ECO:0000256" key="6">
    <source>
        <dbReference type="ARBA" id="ARBA00025466"/>
    </source>
</evidence>
<evidence type="ECO:0000256" key="7">
    <source>
        <dbReference type="SAM" id="MobiDB-lite"/>
    </source>
</evidence>
<evidence type="ECO:0000256" key="2">
    <source>
        <dbReference type="ARBA" id="ARBA00016807"/>
    </source>
</evidence>
<feature type="domain" description="Myb/SANT-like DNA-binding" evidence="8">
    <location>
        <begin position="168"/>
        <end position="209"/>
    </location>
</feature>
<evidence type="ECO:0000313" key="10">
    <source>
        <dbReference type="Proteomes" id="UP000007062"/>
    </source>
</evidence>
<evidence type="ECO:0000256" key="3">
    <source>
        <dbReference type="ARBA" id="ARBA00023015"/>
    </source>
</evidence>
<dbReference type="EMBL" id="AAAB01008900">
    <property type="status" value="NOT_ANNOTATED_CDS"/>
    <property type="molecule type" value="Genomic_DNA"/>
</dbReference>
<dbReference type="InterPro" id="IPR028002">
    <property type="entry name" value="Myb_DNA-bind_5"/>
</dbReference>
<organism evidence="9 10">
    <name type="scientific">Anopheles gambiae</name>
    <name type="common">African malaria mosquito</name>
    <dbReference type="NCBI Taxonomy" id="7165"/>
    <lineage>
        <taxon>Eukaryota</taxon>
        <taxon>Metazoa</taxon>
        <taxon>Ecdysozoa</taxon>
        <taxon>Arthropoda</taxon>
        <taxon>Hexapoda</taxon>
        <taxon>Insecta</taxon>
        <taxon>Pterygota</taxon>
        <taxon>Neoptera</taxon>
        <taxon>Endopterygota</taxon>
        <taxon>Diptera</taxon>
        <taxon>Nematocera</taxon>
        <taxon>Culicoidea</taxon>
        <taxon>Culicidae</taxon>
        <taxon>Anophelinae</taxon>
        <taxon>Anopheles</taxon>
    </lineage>
</organism>
<dbReference type="VEuPathDB" id="VectorBase:AGAMI1_005519"/>